<dbReference type="UniPathway" id="UPA00251">
    <property type="reaction ID" value="UER00316"/>
</dbReference>
<dbReference type="FunFam" id="3.40.50.720:FF:000031">
    <property type="entry name" value="Glutamyl-tRNA reductase"/>
    <property type="match status" value="1"/>
</dbReference>
<dbReference type="InterPro" id="IPR018214">
    <property type="entry name" value="GluRdtase_CS"/>
</dbReference>
<feature type="site" description="Important for activity" evidence="9 13">
    <location>
        <position position="86"/>
    </location>
</feature>
<dbReference type="CDD" id="cd05213">
    <property type="entry name" value="NAD_bind_Glutamyl_tRNA_reduct"/>
    <property type="match status" value="1"/>
</dbReference>
<feature type="active site" description="Nucleophile" evidence="9 10">
    <location>
        <position position="47"/>
    </location>
</feature>
<comment type="subunit">
    <text evidence="9">Homodimer.</text>
</comment>
<dbReference type="PANTHER" id="PTHR43013">
    <property type="entry name" value="GLUTAMYL-TRNA REDUCTASE"/>
    <property type="match status" value="1"/>
</dbReference>
<evidence type="ECO:0000313" key="17">
    <source>
        <dbReference type="Proteomes" id="UP000037685"/>
    </source>
</evidence>
<evidence type="ECO:0000256" key="4">
    <source>
        <dbReference type="ARBA" id="ARBA00022857"/>
    </source>
</evidence>
<dbReference type="EMBL" id="LHCI01000106">
    <property type="protein sequence ID" value="KOX89917.1"/>
    <property type="molecule type" value="Genomic_DNA"/>
</dbReference>
<reference evidence="16 17" key="1">
    <citation type="submission" date="2015-07" db="EMBL/GenBank/DDBJ databases">
        <authorList>
            <person name="Noorani M."/>
        </authorList>
    </citation>
    <scope>NUCLEOTIDE SEQUENCE [LARGE SCALE GENOMIC DNA]</scope>
    <source>
        <strain evidence="17">ATCC 25104 / DSM 625 / JCM 10724 / NBRC 103206 / NCIMB 11243 / YT-1</strain>
    </source>
</reference>
<evidence type="ECO:0000256" key="7">
    <source>
        <dbReference type="ARBA" id="ARBA00047464"/>
    </source>
</evidence>
<evidence type="ECO:0000259" key="14">
    <source>
        <dbReference type="Pfam" id="PF01488"/>
    </source>
</evidence>
<dbReference type="EC" id="1.2.1.70" evidence="3 9"/>
<gene>
    <name evidence="9 16" type="primary">hemA</name>
    <name evidence="16" type="ORF">BVI061214_01100</name>
</gene>
<keyword evidence="4 9" id="KW-0521">NADP</keyword>
<comment type="pathway">
    <text evidence="1 9">Porphyrin-containing compound metabolism; protoporphyrin-IX biosynthesis; 5-aminolevulinate from L-glutamyl-tRNA(Glu): step 1/2.</text>
</comment>
<feature type="binding site" evidence="9 11">
    <location>
        <position position="107"/>
    </location>
    <ligand>
        <name>substrate</name>
    </ligand>
</feature>
<dbReference type="InterPro" id="IPR006151">
    <property type="entry name" value="Shikm_DH/Glu-tRNA_Rdtase"/>
</dbReference>
<dbReference type="GO" id="GO:0008883">
    <property type="term" value="F:glutamyl-tRNA reductase activity"/>
    <property type="evidence" value="ECO:0007669"/>
    <property type="project" value="UniProtKB-UniRule"/>
</dbReference>
<evidence type="ECO:0000256" key="13">
    <source>
        <dbReference type="PIRSR" id="PIRSR000445-4"/>
    </source>
</evidence>
<dbReference type="InterPro" id="IPR015895">
    <property type="entry name" value="4pyrrol_synth_GluRdtase_N"/>
</dbReference>
<dbReference type="GO" id="GO:0050661">
    <property type="term" value="F:NADP binding"/>
    <property type="evidence" value="ECO:0007669"/>
    <property type="project" value="InterPro"/>
</dbReference>
<evidence type="ECO:0000256" key="3">
    <source>
        <dbReference type="ARBA" id="ARBA00012970"/>
    </source>
</evidence>
<feature type="binding site" evidence="9 12">
    <location>
        <begin position="176"/>
        <end position="181"/>
    </location>
    <ligand>
        <name>NADP(+)</name>
        <dbReference type="ChEBI" id="CHEBI:58349"/>
    </ligand>
</feature>
<dbReference type="InterPro" id="IPR036291">
    <property type="entry name" value="NAD(P)-bd_dom_sf"/>
</dbReference>
<dbReference type="PIRSF" id="PIRSF000445">
    <property type="entry name" value="4pyrrol_synth_GluRdtase"/>
    <property type="match status" value="1"/>
</dbReference>
<feature type="domain" description="Quinate/shikimate 5-dehydrogenase/glutamyl-tRNA reductase" evidence="14">
    <location>
        <begin position="159"/>
        <end position="288"/>
    </location>
</feature>
<comment type="miscellaneous">
    <text evidence="9">During catalysis, the active site Cys acts as a nucleophile attacking the alpha-carbonyl group of tRNA-bound glutamate with the formation of a thioester intermediate between enzyme and glutamate, and the concomitant release of tRNA(Glu). The thioester intermediate is finally reduced by direct hydride transfer from NADPH, to form the product GSA.</text>
</comment>
<evidence type="ECO:0000256" key="9">
    <source>
        <dbReference type="HAMAP-Rule" id="MF_00087"/>
    </source>
</evidence>
<dbReference type="SUPFAM" id="SSF51735">
    <property type="entry name" value="NAD(P)-binding Rossmann-fold domains"/>
    <property type="match status" value="1"/>
</dbReference>
<comment type="catalytic activity">
    <reaction evidence="7 9">
        <text>(S)-4-amino-5-oxopentanoate + tRNA(Glu) + NADP(+) = L-glutamyl-tRNA(Glu) + NADPH + H(+)</text>
        <dbReference type="Rhea" id="RHEA:12344"/>
        <dbReference type="Rhea" id="RHEA-COMP:9663"/>
        <dbReference type="Rhea" id="RHEA-COMP:9680"/>
        <dbReference type="ChEBI" id="CHEBI:15378"/>
        <dbReference type="ChEBI" id="CHEBI:57501"/>
        <dbReference type="ChEBI" id="CHEBI:57783"/>
        <dbReference type="ChEBI" id="CHEBI:58349"/>
        <dbReference type="ChEBI" id="CHEBI:78442"/>
        <dbReference type="ChEBI" id="CHEBI:78520"/>
        <dbReference type="EC" id="1.2.1.70"/>
    </reaction>
</comment>
<comment type="similarity">
    <text evidence="2 9">Belongs to the glutamyl-tRNA reductase family.</text>
</comment>
<dbReference type="RefSeq" id="WP_053767614.1">
    <property type="nucleotide sequence ID" value="NZ_LHCI01000106.1"/>
</dbReference>
<feature type="binding site" evidence="9 11">
    <location>
        <begin position="101"/>
        <end position="103"/>
    </location>
    <ligand>
        <name>substrate</name>
    </ligand>
</feature>
<dbReference type="SUPFAM" id="SSF69742">
    <property type="entry name" value="Glutamyl tRNA-reductase catalytic, N-terminal domain"/>
    <property type="match status" value="1"/>
</dbReference>
<name>A0A0M9ADN8_THEAQ</name>
<dbReference type="Pfam" id="PF01488">
    <property type="entry name" value="Shikimate_DH"/>
    <property type="match status" value="1"/>
</dbReference>
<evidence type="ECO:0000256" key="6">
    <source>
        <dbReference type="ARBA" id="ARBA00023244"/>
    </source>
</evidence>
<feature type="domain" description="Glutamyl-tRNA reductase N-terminal" evidence="15">
    <location>
        <begin position="8"/>
        <end position="143"/>
    </location>
</feature>
<dbReference type="GO" id="GO:0019353">
    <property type="term" value="P:protoporphyrinogen IX biosynthetic process from glutamate"/>
    <property type="evidence" value="ECO:0007669"/>
    <property type="project" value="TreeGrafter"/>
</dbReference>
<sequence>MALPLYLVGLSHKTAPVEVRERAALDPAVALPAALARLGKGVVLSTCNRTELYGVGDPGKARDLLLERGVEPRHLYQKEGVEALRHLFRVAAGLDSLVVGEAQILGQVREALFLARKHGATESLLEKAFQSAVALGKRARSETGIGAGAVSVAYAALDLALAVFGDLSGLAVAVLGAGEMAELFLTHLKAHGVGRVLVVNRTEERARTLADRFGGEAYPLSALSQVLRQADLVVASAAANRYLVGPEDLPKRAKPLFLIDIALPRNIDPRVGRLPHAYLYNLDDLERVVEKNMAARKGEVPKVEALVEKAIADYLEWYAGHRVREAIKALEERIFREVAQEFPQGDPALWHKEAGRRAHPWILALKLGSRKLLQGAPCPRECPLLAFRPPRP</sequence>
<keyword evidence="5 9" id="KW-0560">Oxidoreductase</keyword>
<feature type="binding site" evidence="9 11">
    <location>
        <position position="96"/>
    </location>
    <ligand>
        <name>substrate</name>
    </ligand>
</feature>
<dbReference type="PATRIC" id="fig|271.14.peg.1175"/>
<organism evidence="16 17">
    <name type="scientific">Thermus aquaticus</name>
    <dbReference type="NCBI Taxonomy" id="271"/>
    <lineage>
        <taxon>Bacteria</taxon>
        <taxon>Thermotogati</taxon>
        <taxon>Deinococcota</taxon>
        <taxon>Deinococci</taxon>
        <taxon>Thermales</taxon>
        <taxon>Thermaceae</taxon>
        <taxon>Thermus</taxon>
    </lineage>
</organism>
<evidence type="ECO:0000256" key="8">
    <source>
        <dbReference type="ARBA" id="ARBA00068659"/>
    </source>
</evidence>
<dbReference type="Gene3D" id="3.40.50.720">
    <property type="entry name" value="NAD(P)-binding Rossmann-like Domain"/>
    <property type="match status" value="1"/>
</dbReference>
<dbReference type="PANTHER" id="PTHR43013:SF1">
    <property type="entry name" value="GLUTAMYL-TRNA REDUCTASE"/>
    <property type="match status" value="1"/>
</dbReference>
<dbReference type="Gene3D" id="3.30.460.30">
    <property type="entry name" value="Glutamyl-tRNA reductase, N-terminal domain"/>
    <property type="match status" value="1"/>
</dbReference>
<proteinExistence type="inferred from homology"/>
<comment type="function">
    <text evidence="9">Catalyzes the NADPH-dependent reduction of glutamyl-tRNA(Glu) to glutamate 1-semialdehyde (GSA).</text>
</comment>
<evidence type="ECO:0000256" key="1">
    <source>
        <dbReference type="ARBA" id="ARBA00005059"/>
    </source>
</evidence>
<evidence type="ECO:0000256" key="10">
    <source>
        <dbReference type="PIRSR" id="PIRSR000445-1"/>
    </source>
</evidence>
<dbReference type="HAMAP" id="MF_00087">
    <property type="entry name" value="Glu_tRNA_reductase"/>
    <property type="match status" value="1"/>
</dbReference>
<dbReference type="NCBIfam" id="TIGR01035">
    <property type="entry name" value="hemA"/>
    <property type="match status" value="1"/>
</dbReference>
<dbReference type="Proteomes" id="UP000037685">
    <property type="component" value="Unassembled WGS sequence"/>
</dbReference>
<dbReference type="FunFam" id="3.30.460.30:FF:000001">
    <property type="entry name" value="Glutamyl-tRNA reductase"/>
    <property type="match status" value="1"/>
</dbReference>
<evidence type="ECO:0000256" key="11">
    <source>
        <dbReference type="PIRSR" id="PIRSR000445-2"/>
    </source>
</evidence>
<evidence type="ECO:0000259" key="15">
    <source>
        <dbReference type="Pfam" id="PF05201"/>
    </source>
</evidence>
<evidence type="ECO:0000256" key="2">
    <source>
        <dbReference type="ARBA" id="ARBA00005916"/>
    </source>
</evidence>
<dbReference type="InterPro" id="IPR000343">
    <property type="entry name" value="4pyrrol_synth_GluRdtase"/>
</dbReference>
<feature type="binding site" evidence="9 11">
    <location>
        <begin position="46"/>
        <end position="49"/>
    </location>
    <ligand>
        <name>substrate</name>
    </ligand>
</feature>
<keyword evidence="6 9" id="KW-0627">Porphyrin biosynthesis</keyword>
<comment type="caution">
    <text evidence="16">The sequence shown here is derived from an EMBL/GenBank/DDBJ whole genome shotgun (WGS) entry which is preliminary data.</text>
</comment>
<accession>A0A0M9ADN8</accession>
<dbReference type="AlphaFoldDB" id="A0A0M9ADN8"/>
<dbReference type="InterPro" id="IPR036343">
    <property type="entry name" value="GluRdtase_N_sf"/>
</dbReference>
<dbReference type="PROSITE" id="PS00747">
    <property type="entry name" value="GLUTR"/>
    <property type="match status" value="1"/>
</dbReference>
<evidence type="ECO:0000256" key="12">
    <source>
        <dbReference type="PIRSR" id="PIRSR000445-3"/>
    </source>
</evidence>
<comment type="domain">
    <text evidence="9">Possesses an unusual extended V-shaped dimeric structure with each monomer consisting of three distinct domains arranged along a curved 'spinal' alpha-helix. The N-terminal catalytic domain specifically recognizes the glutamate moiety of the substrate. The second domain is the NADPH-binding domain, and the third C-terminal domain is responsible for dimerization.</text>
</comment>
<evidence type="ECO:0000256" key="5">
    <source>
        <dbReference type="ARBA" id="ARBA00023002"/>
    </source>
</evidence>
<evidence type="ECO:0000313" key="16">
    <source>
        <dbReference type="EMBL" id="KOX89917.1"/>
    </source>
</evidence>
<protein>
    <recommendedName>
        <fullName evidence="8 9">Glutamyl-tRNA reductase</fullName>
        <shortName evidence="9">GluTR</shortName>
        <ecNumber evidence="3 9">1.2.1.70</ecNumber>
    </recommendedName>
</protein>
<dbReference type="Pfam" id="PF05201">
    <property type="entry name" value="GlutR_N"/>
    <property type="match status" value="1"/>
</dbReference>